<feature type="transmembrane region" description="Helical" evidence="6">
    <location>
        <begin position="233"/>
        <end position="256"/>
    </location>
</feature>
<feature type="domain" description="Major facilitator superfamily (MFS) profile" evidence="7">
    <location>
        <begin position="4"/>
        <end position="383"/>
    </location>
</feature>
<feature type="transmembrane region" description="Helical" evidence="6">
    <location>
        <begin position="100"/>
        <end position="121"/>
    </location>
</feature>
<dbReference type="Gene3D" id="1.20.1250.20">
    <property type="entry name" value="MFS general substrate transporter like domains"/>
    <property type="match status" value="1"/>
</dbReference>
<dbReference type="RefSeq" id="WP_119811191.1">
    <property type="nucleotide sequence ID" value="NZ_QYUP01000116.1"/>
</dbReference>
<evidence type="ECO:0000313" key="9">
    <source>
        <dbReference type="Proteomes" id="UP000284006"/>
    </source>
</evidence>
<keyword evidence="5 6" id="KW-0472">Membrane</keyword>
<gene>
    <name evidence="8" type="ORF">D3872_13030</name>
</gene>
<sequence length="401" mass="40677">MPLALWALTLSAFAIGTTEFVIVGLIPTIAVSLGVSVPSAGLLVSLYALGVAVGAPVLTALTGRIPRKQLLIGLMVLFTAGNLVAWMAPNYASLMAARVLTGLAHGVFFSIGSTIATGLVARDKAASAIALMFSGLTVALVTGVPLGTFIGQAFGWQSTFLAVSLLGLIAVAGSWLLVPSDIPNGKPSGIMAQLAVLKKPRLLLVYAITALGYGGSFIAFTYLAPILQEVAGFAPSSVGLVMLVYGVSVAVGNIWGGKLADRHGPVRALQVVFALLALVLLVLAFTAASPWLVVATVLAWGAVAFGNVPGLQVYVVQRAERDAPHAVDVASGLNIAAFNVGIAIGAWGGGLVVTHLGLMATPWIGALIVAGALGLTTLAGLLDRRDGIAPVSAGARTVAAH</sequence>
<feature type="transmembrane region" description="Helical" evidence="6">
    <location>
        <begin position="160"/>
        <end position="182"/>
    </location>
</feature>
<dbReference type="AlphaFoldDB" id="A0A418XSL5"/>
<dbReference type="GO" id="GO:0022857">
    <property type="term" value="F:transmembrane transporter activity"/>
    <property type="evidence" value="ECO:0007669"/>
    <property type="project" value="InterPro"/>
</dbReference>
<keyword evidence="2" id="KW-1003">Cell membrane</keyword>
<accession>A0A418XSL5</accession>
<keyword evidence="4 6" id="KW-1133">Transmembrane helix</keyword>
<dbReference type="InterPro" id="IPR050189">
    <property type="entry name" value="MFS_Efflux_Transporters"/>
</dbReference>
<evidence type="ECO:0000256" key="6">
    <source>
        <dbReference type="SAM" id="Phobius"/>
    </source>
</evidence>
<keyword evidence="9" id="KW-1185">Reference proteome</keyword>
<name>A0A418XSL5_9BURK</name>
<feature type="transmembrane region" description="Helical" evidence="6">
    <location>
        <begin position="268"/>
        <end position="285"/>
    </location>
</feature>
<feature type="transmembrane region" description="Helical" evidence="6">
    <location>
        <begin position="203"/>
        <end position="227"/>
    </location>
</feature>
<protein>
    <submittedName>
        <fullName evidence="8">MFS transporter</fullName>
    </submittedName>
</protein>
<dbReference type="CDD" id="cd17324">
    <property type="entry name" value="MFS_NepI_like"/>
    <property type="match status" value="1"/>
</dbReference>
<feature type="transmembrane region" description="Helical" evidence="6">
    <location>
        <begin position="128"/>
        <end position="154"/>
    </location>
</feature>
<proteinExistence type="predicted"/>
<comment type="caution">
    <text evidence="8">The sequence shown here is derived from an EMBL/GenBank/DDBJ whole genome shotgun (WGS) entry which is preliminary data.</text>
</comment>
<dbReference type="Pfam" id="PF07690">
    <property type="entry name" value="MFS_1"/>
    <property type="match status" value="1"/>
</dbReference>
<evidence type="ECO:0000256" key="1">
    <source>
        <dbReference type="ARBA" id="ARBA00004651"/>
    </source>
</evidence>
<dbReference type="PANTHER" id="PTHR43124:SF8">
    <property type="entry name" value="INNER MEMBRANE TRANSPORT PROTEIN YDHP"/>
    <property type="match status" value="1"/>
</dbReference>
<dbReference type="InterPro" id="IPR011701">
    <property type="entry name" value="MFS"/>
</dbReference>
<keyword evidence="3 6" id="KW-0812">Transmembrane</keyword>
<dbReference type="InterPro" id="IPR036259">
    <property type="entry name" value="MFS_trans_sf"/>
</dbReference>
<feature type="transmembrane region" description="Helical" evidence="6">
    <location>
        <begin position="38"/>
        <end position="58"/>
    </location>
</feature>
<reference evidence="8 9" key="1">
    <citation type="submission" date="2018-09" db="EMBL/GenBank/DDBJ databases">
        <authorList>
            <person name="Zhu H."/>
        </authorList>
    </citation>
    <scope>NUCLEOTIDE SEQUENCE [LARGE SCALE GENOMIC DNA]</scope>
    <source>
        <strain evidence="8 9">K1S02-61</strain>
    </source>
</reference>
<feature type="transmembrane region" description="Helical" evidence="6">
    <location>
        <begin position="336"/>
        <end position="357"/>
    </location>
</feature>
<dbReference type="EMBL" id="QYUP01000116">
    <property type="protein sequence ID" value="RJG15555.1"/>
    <property type="molecule type" value="Genomic_DNA"/>
</dbReference>
<feature type="transmembrane region" description="Helical" evidence="6">
    <location>
        <begin position="70"/>
        <end position="88"/>
    </location>
</feature>
<dbReference type="PANTHER" id="PTHR43124">
    <property type="entry name" value="PURINE EFFLUX PUMP PBUE"/>
    <property type="match status" value="1"/>
</dbReference>
<dbReference type="PROSITE" id="PS50850">
    <property type="entry name" value="MFS"/>
    <property type="match status" value="1"/>
</dbReference>
<dbReference type="InterPro" id="IPR020846">
    <property type="entry name" value="MFS_dom"/>
</dbReference>
<evidence type="ECO:0000259" key="7">
    <source>
        <dbReference type="PROSITE" id="PS50850"/>
    </source>
</evidence>
<dbReference type="OrthoDB" id="9788453at2"/>
<evidence type="ECO:0000256" key="3">
    <source>
        <dbReference type="ARBA" id="ARBA00022692"/>
    </source>
</evidence>
<feature type="transmembrane region" description="Helical" evidence="6">
    <location>
        <begin position="363"/>
        <end position="382"/>
    </location>
</feature>
<dbReference type="GO" id="GO:0005886">
    <property type="term" value="C:plasma membrane"/>
    <property type="evidence" value="ECO:0007669"/>
    <property type="project" value="UniProtKB-SubCell"/>
</dbReference>
<evidence type="ECO:0000256" key="4">
    <source>
        <dbReference type="ARBA" id="ARBA00022989"/>
    </source>
</evidence>
<organism evidence="8 9">
    <name type="scientific">Massilia cavernae</name>
    <dbReference type="NCBI Taxonomy" id="2320864"/>
    <lineage>
        <taxon>Bacteria</taxon>
        <taxon>Pseudomonadati</taxon>
        <taxon>Pseudomonadota</taxon>
        <taxon>Betaproteobacteria</taxon>
        <taxon>Burkholderiales</taxon>
        <taxon>Oxalobacteraceae</taxon>
        <taxon>Telluria group</taxon>
        <taxon>Massilia</taxon>
    </lineage>
</organism>
<feature type="transmembrane region" description="Helical" evidence="6">
    <location>
        <begin position="291"/>
        <end position="315"/>
    </location>
</feature>
<dbReference type="Proteomes" id="UP000284006">
    <property type="component" value="Unassembled WGS sequence"/>
</dbReference>
<comment type="subcellular location">
    <subcellularLocation>
        <location evidence="1">Cell membrane</location>
        <topology evidence="1">Multi-pass membrane protein</topology>
    </subcellularLocation>
</comment>
<evidence type="ECO:0000313" key="8">
    <source>
        <dbReference type="EMBL" id="RJG15555.1"/>
    </source>
</evidence>
<evidence type="ECO:0000256" key="2">
    <source>
        <dbReference type="ARBA" id="ARBA00022475"/>
    </source>
</evidence>
<dbReference type="SUPFAM" id="SSF103473">
    <property type="entry name" value="MFS general substrate transporter"/>
    <property type="match status" value="1"/>
</dbReference>
<evidence type="ECO:0000256" key="5">
    <source>
        <dbReference type="ARBA" id="ARBA00023136"/>
    </source>
</evidence>